<evidence type="ECO:0000256" key="2">
    <source>
        <dbReference type="ARBA" id="ARBA00012513"/>
    </source>
</evidence>
<sequence>MIVISSQLFFCFFLFFFFIPHLSSGADTLDVNEYLSGDSTLVSLDGNFELGFFKPGEPPNYYIGIWYKKVKPTTVVWVANRDTPISDKLSSKLKIIDGNLVLLDESSTQIWSTNEVSTTSSYATVVLLDDGNLVLRYGSSSSSSSSSSASPPIWQSFNHPTYTFLPGSKIGYDKRTNTKQVITSWRSNEDPAVGLFSLEIDQNEMTYELMWNKSVSYRTSGPWDGRISSLVPEMRLILDVSGQIQ</sequence>
<dbReference type="SUPFAM" id="SSF51110">
    <property type="entry name" value="alpha-D-mannose-specific plant lectins"/>
    <property type="match status" value="1"/>
</dbReference>
<dbReference type="SMART" id="SM00108">
    <property type="entry name" value="B_lectin"/>
    <property type="match status" value="1"/>
</dbReference>
<comment type="catalytic activity">
    <reaction evidence="18">
        <text>L-threonyl-[protein] + ATP = O-phospho-L-threonyl-[protein] + ADP + H(+)</text>
        <dbReference type="Rhea" id="RHEA:46608"/>
        <dbReference type="Rhea" id="RHEA-COMP:11060"/>
        <dbReference type="Rhea" id="RHEA-COMP:11605"/>
        <dbReference type="ChEBI" id="CHEBI:15378"/>
        <dbReference type="ChEBI" id="CHEBI:30013"/>
        <dbReference type="ChEBI" id="CHEBI:30616"/>
        <dbReference type="ChEBI" id="CHEBI:61977"/>
        <dbReference type="ChEBI" id="CHEBI:456216"/>
        <dbReference type="EC" id="2.7.11.1"/>
    </reaction>
</comment>
<keyword evidence="15" id="KW-1015">Disulfide bond</keyword>
<dbReference type="InterPro" id="IPR036426">
    <property type="entry name" value="Bulb-type_lectin_dom_sf"/>
</dbReference>
<organism evidence="22 23">
    <name type="scientific">Cynara cardunculus var. scolymus</name>
    <name type="common">Globe artichoke</name>
    <name type="synonym">Cynara scolymus</name>
    <dbReference type="NCBI Taxonomy" id="59895"/>
    <lineage>
        <taxon>Eukaryota</taxon>
        <taxon>Viridiplantae</taxon>
        <taxon>Streptophyta</taxon>
        <taxon>Embryophyta</taxon>
        <taxon>Tracheophyta</taxon>
        <taxon>Spermatophyta</taxon>
        <taxon>Magnoliopsida</taxon>
        <taxon>eudicotyledons</taxon>
        <taxon>Gunneridae</taxon>
        <taxon>Pentapetalae</taxon>
        <taxon>asterids</taxon>
        <taxon>campanulids</taxon>
        <taxon>Asterales</taxon>
        <taxon>Asteraceae</taxon>
        <taxon>Carduoideae</taxon>
        <taxon>Cardueae</taxon>
        <taxon>Carduinae</taxon>
        <taxon>Cynara</taxon>
    </lineage>
</organism>
<evidence type="ECO:0000256" key="6">
    <source>
        <dbReference type="ARBA" id="ARBA00022679"/>
    </source>
</evidence>
<dbReference type="PROSITE" id="PS50927">
    <property type="entry name" value="BULB_LECTIN"/>
    <property type="match status" value="1"/>
</dbReference>
<evidence type="ECO:0000256" key="15">
    <source>
        <dbReference type="ARBA" id="ARBA00023157"/>
    </source>
</evidence>
<dbReference type="GO" id="GO:0004674">
    <property type="term" value="F:protein serine/threonine kinase activity"/>
    <property type="evidence" value="ECO:0007669"/>
    <property type="project" value="UniProtKB-KW"/>
</dbReference>
<evidence type="ECO:0000259" key="21">
    <source>
        <dbReference type="PROSITE" id="PS50927"/>
    </source>
</evidence>
<keyword evidence="14" id="KW-0472">Membrane</keyword>
<keyword evidence="11" id="KW-0418">Kinase</keyword>
<dbReference type="OMA" id="VWIANDH"/>
<dbReference type="Gene3D" id="2.90.10.10">
    <property type="entry name" value="Bulb-type lectin domain"/>
    <property type="match status" value="1"/>
</dbReference>
<evidence type="ECO:0000256" key="13">
    <source>
        <dbReference type="ARBA" id="ARBA00022989"/>
    </source>
</evidence>
<feature type="domain" description="Bulb-type lectin" evidence="21">
    <location>
        <begin position="26"/>
        <end position="148"/>
    </location>
</feature>
<evidence type="ECO:0000256" key="19">
    <source>
        <dbReference type="ARBA" id="ARBA00048679"/>
    </source>
</evidence>
<feature type="chain" id="PRO_5007117131" description="non-specific serine/threonine protein kinase" evidence="20">
    <location>
        <begin position="26"/>
        <end position="245"/>
    </location>
</feature>
<dbReference type="PANTHER" id="PTHR32444:SF247">
    <property type="entry name" value="OS01G0958200 PROTEIN"/>
    <property type="match status" value="1"/>
</dbReference>
<proteinExistence type="predicted"/>
<evidence type="ECO:0000313" key="23">
    <source>
        <dbReference type="Proteomes" id="UP000243975"/>
    </source>
</evidence>
<keyword evidence="10" id="KW-0547">Nucleotide-binding</keyword>
<keyword evidence="8 20" id="KW-0732">Signal</keyword>
<evidence type="ECO:0000256" key="10">
    <source>
        <dbReference type="ARBA" id="ARBA00022741"/>
    </source>
</evidence>
<keyword evidence="16" id="KW-0675">Receptor</keyword>
<keyword evidence="23" id="KW-1185">Reference proteome</keyword>
<reference evidence="22 23" key="1">
    <citation type="journal article" date="2016" name="Sci. Rep.">
        <title>The genome sequence of the outbreeding globe artichoke constructed de novo incorporating a phase-aware low-pass sequencing strategy of F1 progeny.</title>
        <authorList>
            <person name="Scaglione D."/>
            <person name="Reyes-Chin-Wo S."/>
            <person name="Acquadro A."/>
            <person name="Froenicke L."/>
            <person name="Portis E."/>
            <person name="Beitel C."/>
            <person name="Tirone M."/>
            <person name="Mauro R."/>
            <person name="Lo Monaco A."/>
            <person name="Mauromicale G."/>
            <person name="Faccioli P."/>
            <person name="Cattivelli L."/>
            <person name="Rieseberg L."/>
            <person name="Michelmore R."/>
            <person name="Lanteri S."/>
        </authorList>
    </citation>
    <scope>NUCLEOTIDE SEQUENCE [LARGE SCALE GENOMIC DNA]</scope>
    <source>
        <strain evidence="22">2C</strain>
    </source>
</reference>
<dbReference type="EC" id="2.7.11.1" evidence="2"/>
<evidence type="ECO:0000256" key="16">
    <source>
        <dbReference type="ARBA" id="ARBA00023170"/>
    </source>
</evidence>
<protein>
    <recommendedName>
        <fullName evidence="2">non-specific serine/threonine protein kinase</fullName>
        <ecNumber evidence="2">2.7.11.1</ecNumber>
    </recommendedName>
</protein>
<evidence type="ECO:0000256" key="7">
    <source>
        <dbReference type="ARBA" id="ARBA00022692"/>
    </source>
</evidence>
<keyword evidence="5" id="KW-0597">Phosphoprotein</keyword>
<keyword evidence="13" id="KW-1133">Transmembrane helix</keyword>
<evidence type="ECO:0000256" key="5">
    <source>
        <dbReference type="ARBA" id="ARBA00022553"/>
    </source>
</evidence>
<name>A0A103MM16_CYNCS</name>
<gene>
    <name evidence="22" type="ORF">Ccrd_026604</name>
</gene>
<keyword evidence="3" id="KW-1003">Cell membrane</keyword>
<dbReference type="Gramene" id="KVF96798">
    <property type="protein sequence ID" value="KVF96798"/>
    <property type="gene ID" value="Ccrd_026604"/>
</dbReference>
<keyword evidence="12" id="KW-0067">ATP-binding</keyword>
<evidence type="ECO:0000256" key="8">
    <source>
        <dbReference type="ARBA" id="ARBA00022729"/>
    </source>
</evidence>
<dbReference type="FunFam" id="2.90.10.10:FF:000009">
    <property type="entry name" value="Receptor-like serine/threonine-protein kinase SD1-8"/>
    <property type="match status" value="1"/>
</dbReference>
<evidence type="ECO:0000313" key="22">
    <source>
        <dbReference type="EMBL" id="KVF96798.1"/>
    </source>
</evidence>
<evidence type="ECO:0000256" key="9">
    <source>
        <dbReference type="ARBA" id="ARBA00022734"/>
    </source>
</evidence>
<dbReference type="Pfam" id="PF01453">
    <property type="entry name" value="B_lectin"/>
    <property type="match status" value="1"/>
</dbReference>
<dbReference type="GO" id="GO:0030246">
    <property type="term" value="F:carbohydrate binding"/>
    <property type="evidence" value="ECO:0007669"/>
    <property type="project" value="UniProtKB-KW"/>
</dbReference>
<dbReference type="Proteomes" id="UP000243975">
    <property type="component" value="Unassembled WGS sequence"/>
</dbReference>
<evidence type="ECO:0000256" key="20">
    <source>
        <dbReference type="SAM" id="SignalP"/>
    </source>
</evidence>
<evidence type="ECO:0000256" key="1">
    <source>
        <dbReference type="ARBA" id="ARBA00004251"/>
    </source>
</evidence>
<dbReference type="GO" id="GO:0005524">
    <property type="term" value="F:ATP binding"/>
    <property type="evidence" value="ECO:0007669"/>
    <property type="project" value="UniProtKB-KW"/>
</dbReference>
<keyword evidence="4" id="KW-0723">Serine/threonine-protein kinase</keyword>
<dbReference type="AlphaFoldDB" id="A0A103MM16"/>
<comment type="catalytic activity">
    <reaction evidence="19">
        <text>L-seryl-[protein] + ATP = O-phospho-L-seryl-[protein] + ADP + H(+)</text>
        <dbReference type="Rhea" id="RHEA:17989"/>
        <dbReference type="Rhea" id="RHEA-COMP:9863"/>
        <dbReference type="Rhea" id="RHEA-COMP:11604"/>
        <dbReference type="ChEBI" id="CHEBI:15378"/>
        <dbReference type="ChEBI" id="CHEBI:29999"/>
        <dbReference type="ChEBI" id="CHEBI:30616"/>
        <dbReference type="ChEBI" id="CHEBI:83421"/>
        <dbReference type="ChEBI" id="CHEBI:456216"/>
        <dbReference type="EC" id="2.7.11.1"/>
    </reaction>
</comment>
<dbReference type="GO" id="GO:0005886">
    <property type="term" value="C:plasma membrane"/>
    <property type="evidence" value="ECO:0007669"/>
    <property type="project" value="UniProtKB-SubCell"/>
</dbReference>
<keyword evidence="7" id="KW-0812">Transmembrane</keyword>
<dbReference type="EMBL" id="LEKV01008813">
    <property type="protein sequence ID" value="KVF96798.1"/>
    <property type="molecule type" value="Genomic_DNA"/>
</dbReference>
<dbReference type="CDD" id="cd00028">
    <property type="entry name" value="B_lectin"/>
    <property type="match status" value="1"/>
</dbReference>
<comment type="caution">
    <text evidence="22">The sequence shown here is derived from an EMBL/GenBank/DDBJ whole genome shotgun (WGS) entry which is preliminary data.</text>
</comment>
<evidence type="ECO:0000256" key="3">
    <source>
        <dbReference type="ARBA" id="ARBA00022475"/>
    </source>
</evidence>
<keyword evidence="6" id="KW-0808">Transferase</keyword>
<comment type="subcellular location">
    <subcellularLocation>
        <location evidence="1">Cell membrane</location>
        <topology evidence="1">Single-pass type I membrane protein</topology>
    </subcellularLocation>
</comment>
<dbReference type="InterPro" id="IPR001480">
    <property type="entry name" value="Bulb-type_lectin_dom"/>
</dbReference>
<evidence type="ECO:0000256" key="14">
    <source>
        <dbReference type="ARBA" id="ARBA00023136"/>
    </source>
</evidence>
<dbReference type="PANTHER" id="PTHR32444">
    <property type="entry name" value="BULB-TYPE LECTIN DOMAIN-CONTAINING PROTEIN"/>
    <property type="match status" value="1"/>
</dbReference>
<feature type="signal peptide" evidence="20">
    <location>
        <begin position="1"/>
        <end position="25"/>
    </location>
</feature>
<keyword evidence="17" id="KW-0325">Glycoprotein</keyword>
<evidence type="ECO:0000256" key="18">
    <source>
        <dbReference type="ARBA" id="ARBA00047899"/>
    </source>
</evidence>
<evidence type="ECO:0000256" key="12">
    <source>
        <dbReference type="ARBA" id="ARBA00022840"/>
    </source>
</evidence>
<dbReference type="STRING" id="59895.A0A103MM16"/>
<keyword evidence="9" id="KW-0430">Lectin</keyword>
<evidence type="ECO:0000256" key="11">
    <source>
        <dbReference type="ARBA" id="ARBA00022777"/>
    </source>
</evidence>
<evidence type="ECO:0000256" key="4">
    <source>
        <dbReference type="ARBA" id="ARBA00022527"/>
    </source>
</evidence>
<evidence type="ECO:0000256" key="17">
    <source>
        <dbReference type="ARBA" id="ARBA00023180"/>
    </source>
</evidence>
<accession>A0A103MM16</accession>